<feature type="domain" description="Glycosyltransferase subfamily 4-like N-terminal" evidence="3">
    <location>
        <begin position="17"/>
        <end position="231"/>
    </location>
</feature>
<dbReference type="RefSeq" id="WP_069852699.1">
    <property type="nucleotide sequence ID" value="NZ_CP014859.1"/>
</dbReference>
<dbReference type="Pfam" id="PF13692">
    <property type="entry name" value="Glyco_trans_1_4"/>
    <property type="match status" value="1"/>
</dbReference>
<evidence type="ECO:0000256" key="2">
    <source>
        <dbReference type="ARBA" id="ARBA00022679"/>
    </source>
</evidence>
<evidence type="ECO:0000256" key="1">
    <source>
        <dbReference type="ARBA" id="ARBA00022676"/>
    </source>
</evidence>
<dbReference type="KEGG" id="ahm:TL08_25620"/>
<dbReference type="SUPFAM" id="SSF53756">
    <property type="entry name" value="UDP-Glycosyltransferase/glycogen phosphorylase"/>
    <property type="match status" value="1"/>
</dbReference>
<keyword evidence="2 4" id="KW-0808">Transferase</keyword>
<gene>
    <name evidence="4" type="ORF">TL08_25620</name>
</gene>
<dbReference type="EMBL" id="CP014859">
    <property type="protein sequence ID" value="AOS65897.1"/>
    <property type="molecule type" value="Genomic_DNA"/>
</dbReference>
<dbReference type="Proteomes" id="UP000095210">
    <property type="component" value="Chromosome"/>
</dbReference>
<evidence type="ECO:0000313" key="4">
    <source>
        <dbReference type="EMBL" id="AOS65897.1"/>
    </source>
</evidence>
<dbReference type="AlphaFoldDB" id="A0AAC9N184"/>
<organism evidence="4 5">
    <name type="scientific">Actinoalloteichus hymeniacidonis</name>
    <dbReference type="NCBI Taxonomy" id="340345"/>
    <lineage>
        <taxon>Bacteria</taxon>
        <taxon>Bacillati</taxon>
        <taxon>Actinomycetota</taxon>
        <taxon>Actinomycetes</taxon>
        <taxon>Pseudonocardiales</taxon>
        <taxon>Pseudonocardiaceae</taxon>
        <taxon>Actinoalloteichus</taxon>
    </lineage>
</organism>
<keyword evidence="1" id="KW-0328">Glycosyltransferase</keyword>
<protein>
    <submittedName>
        <fullName evidence="4">Glycosyl transferase 4-like domain/Glycosyl transferases group 1</fullName>
    </submittedName>
</protein>
<reference evidence="5" key="1">
    <citation type="submission" date="2016-03" db="EMBL/GenBank/DDBJ databases">
        <title>Complete genome sequence of the type strain Actinoalloteichus hymeniacidonis DSM 45092.</title>
        <authorList>
            <person name="Schaffert L."/>
            <person name="Albersmeier A."/>
            <person name="Winkler A."/>
            <person name="Kalinowski J."/>
            <person name="Zotchev S."/>
            <person name="Ruckert C."/>
        </authorList>
    </citation>
    <scope>NUCLEOTIDE SEQUENCE [LARGE SCALE GENOMIC DNA]</scope>
    <source>
        <strain evidence="5">HPA177(T) (DSM 45092(T))</strain>
    </source>
</reference>
<evidence type="ECO:0000313" key="5">
    <source>
        <dbReference type="Proteomes" id="UP000095210"/>
    </source>
</evidence>
<evidence type="ECO:0000259" key="3">
    <source>
        <dbReference type="Pfam" id="PF13579"/>
    </source>
</evidence>
<sequence length="404" mass="43307">MRVCYVSTYPPDRAELGGSGWVDRRLLAGLRAEGHDVEVVSVTGPPGERTLPIDVEAHQDPRPAGLATTPATRRTAPSIELRTPGISIRSAGRLPLEVRNDPRRLVRIATGMLISGEPYLSRKFTGFTGWASAISLLQARAKGRRVVTSGWPGLLLAENAGVDVAAHIAHNVETVIAQEHAPRPLRMLGEVDRLRRAEQRLLAHPDRVVALSHRDVQRLAAWGVSATPITVPLCPVGVVRSRRPGAAPALGFIGKAGWPPNARALAALLGPVHQRLTELDARLDFVLAGRDTENFATHPRVRSSGIVDSVADFYRQVDLVVVPRFGTATGISVKVLEAAEHGVASVLPADLAAAIDPAGPWLIAEDAVQTADAVLRWRRGEQVPPVLTWAQDRAVSTAPLGLFG</sequence>
<dbReference type="Pfam" id="PF13579">
    <property type="entry name" value="Glyco_trans_4_4"/>
    <property type="match status" value="1"/>
</dbReference>
<dbReference type="Gene3D" id="3.40.50.2000">
    <property type="entry name" value="Glycogen Phosphorylase B"/>
    <property type="match status" value="1"/>
</dbReference>
<proteinExistence type="predicted"/>
<name>A0AAC9N184_9PSEU</name>
<dbReference type="InterPro" id="IPR028098">
    <property type="entry name" value="Glyco_trans_4-like_N"/>
</dbReference>
<keyword evidence="5" id="KW-1185">Reference proteome</keyword>
<accession>A0AAC9N184</accession>
<dbReference type="GO" id="GO:0016757">
    <property type="term" value="F:glycosyltransferase activity"/>
    <property type="evidence" value="ECO:0007669"/>
    <property type="project" value="UniProtKB-KW"/>
</dbReference>